<organism evidence="3 4">
    <name type="scientific">Urechidicola croceus</name>
    <dbReference type="NCBI Taxonomy" id="1850246"/>
    <lineage>
        <taxon>Bacteria</taxon>
        <taxon>Pseudomonadati</taxon>
        <taxon>Bacteroidota</taxon>
        <taxon>Flavobacteriia</taxon>
        <taxon>Flavobacteriales</taxon>
        <taxon>Flavobacteriaceae</taxon>
        <taxon>Urechidicola</taxon>
    </lineage>
</organism>
<evidence type="ECO:0000256" key="1">
    <source>
        <dbReference type="PROSITE-ProRule" id="PRU00703"/>
    </source>
</evidence>
<name>A0A1D8P7T7_9FLAO</name>
<reference evidence="3 4" key="1">
    <citation type="submission" date="2016-10" db="EMBL/GenBank/DDBJ databases">
        <title>Lutibacter sp. LPB0138, isolated from marine gastropod.</title>
        <authorList>
            <person name="Kim E."/>
            <person name="Yi H."/>
        </authorList>
    </citation>
    <scope>NUCLEOTIDE SEQUENCE [LARGE SCALE GENOMIC DNA]</scope>
    <source>
        <strain evidence="3 4">LPB0138</strain>
    </source>
</reference>
<dbReference type="STRING" id="1850246.LPB138_08095"/>
<evidence type="ECO:0000313" key="4">
    <source>
        <dbReference type="Proteomes" id="UP000176050"/>
    </source>
</evidence>
<keyword evidence="4" id="KW-1185">Reference proteome</keyword>
<accession>A0A1D8P7T7</accession>
<keyword evidence="1" id="KW-0129">CBS domain</keyword>
<evidence type="ECO:0000313" key="3">
    <source>
        <dbReference type="EMBL" id="AOW20638.1"/>
    </source>
</evidence>
<protein>
    <submittedName>
        <fullName evidence="3">Acetoin utilization protein acuB</fullName>
    </submittedName>
</protein>
<dbReference type="Gene3D" id="3.10.580.10">
    <property type="entry name" value="CBS-domain"/>
    <property type="match status" value="1"/>
</dbReference>
<dbReference type="InterPro" id="IPR000644">
    <property type="entry name" value="CBS_dom"/>
</dbReference>
<dbReference type="PROSITE" id="PS51371">
    <property type="entry name" value="CBS"/>
    <property type="match status" value="1"/>
</dbReference>
<dbReference type="OrthoDB" id="1523762at2"/>
<evidence type="ECO:0000259" key="2">
    <source>
        <dbReference type="PROSITE" id="PS51371"/>
    </source>
</evidence>
<dbReference type="KEGG" id="lul:LPB138_08095"/>
<dbReference type="RefSeq" id="WP_070236781.1">
    <property type="nucleotide sequence ID" value="NZ_CP017478.1"/>
</dbReference>
<proteinExistence type="predicted"/>
<feature type="domain" description="CBS" evidence="2">
    <location>
        <begin position="7"/>
        <end position="62"/>
    </location>
</feature>
<dbReference type="EMBL" id="CP017478">
    <property type="protein sequence ID" value="AOW20638.1"/>
    <property type="molecule type" value="Genomic_DNA"/>
</dbReference>
<dbReference type="Proteomes" id="UP000176050">
    <property type="component" value="Chromosome"/>
</dbReference>
<dbReference type="InterPro" id="IPR046342">
    <property type="entry name" value="CBS_dom_sf"/>
</dbReference>
<dbReference type="AlphaFoldDB" id="A0A1D8P7T7"/>
<dbReference type="SUPFAM" id="SSF54631">
    <property type="entry name" value="CBS-domain pair"/>
    <property type="match status" value="1"/>
</dbReference>
<dbReference type="Pfam" id="PF00571">
    <property type="entry name" value="CBS"/>
    <property type="match status" value="1"/>
</dbReference>
<gene>
    <name evidence="3" type="ORF">LPB138_08095</name>
</gene>
<sequence>MKIADYISKDVKALTLNSKIGKAKQLFDTLTFSHLPIVENKKLIGLIMESDVRTVYDDNLRLIDYKDLLNEFHAKVNDNWMDILKKFSSNETNILPVLTDDNIYIGYYELTDVLHYFNDTPLLNHEGFFIVLEKNSTDYSFSQVAQIVESNDAKLIGIFVSGFKNDMVRITLKISSEEINEIIQSFRRYGYNLLTKHKEDLYLEELKDRSNYLQKYLNI</sequence>